<dbReference type="AlphaFoldDB" id="M3CJR1"/>
<dbReference type="OrthoDB" id="3650932at2759"/>
<name>M3CJR1_SPHMS</name>
<organism evidence="2 3">
    <name type="scientific">Sphaerulina musiva (strain SO2202)</name>
    <name type="common">Poplar stem canker fungus</name>
    <name type="synonym">Septoria musiva</name>
    <dbReference type="NCBI Taxonomy" id="692275"/>
    <lineage>
        <taxon>Eukaryota</taxon>
        <taxon>Fungi</taxon>
        <taxon>Dikarya</taxon>
        <taxon>Ascomycota</taxon>
        <taxon>Pezizomycotina</taxon>
        <taxon>Dothideomycetes</taxon>
        <taxon>Dothideomycetidae</taxon>
        <taxon>Mycosphaerellales</taxon>
        <taxon>Mycosphaerellaceae</taxon>
        <taxon>Sphaerulina</taxon>
    </lineage>
</organism>
<dbReference type="GeneID" id="27897771"/>
<gene>
    <name evidence="2" type="ORF">SEPMUDRAFT_106436</name>
</gene>
<dbReference type="RefSeq" id="XP_016762179.1">
    <property type="nucleotide sequence ID" value="XM_016900634.1"/>
</dbReference>
<keyword evidence="3" id="KW-1185">Reference proteome</keyword>
<feature type="compositionally biased region" description="Basic and acidic residues" evidence="1">
    <location>
        <begin position="412"/>
        <end position="421"/>
    </location>
</feature>
<dbReference type="EMBL" id="KB456262">
    <property type="protein sequence ID" value="EMF14058.1"/>
    <property type="molecule type" value="Genomic_DNA"/>
</dbReference>
<feature type="region of interest" description="Disordered" evidence="1">
    <location>
        <begin position="160"/>
        <end position="182"/>
    </location>
</feature>
<feature type="region of interest" description="Disordered" evidence="1">
    <location>
        <begin position="462"/>
        <end position="512"/>
    </location>
</feature>
<feature type="compositionally biased region" description="Low complexity" evidence="1">
    <location>
        <begin position="474"/>
        <end position="487"/>
    </location>
</feature>
<feature type="region of interest" description="Disordered" evidence="1">
    <location>
        <begin position="335"/>
        <end position="356"/>
    </location>
</feature>
<sequence length="546" mass="61555">MLLAPTTRIGLSQADMRDFQSRYEARHSLHQTQVKLGGLRLRSTSSRSMRASITKAYDNDGQTRADSCSSEATICSDDDGTCIPLTRSPPLQHDRFDMDDTYNNPLLDPGAPVFVSRTRFGSSSRSTAQNVDCYPPFRRPLCPQRTSSRRHLDTYERNLRSHNDLRTESSHRSSPNLLLPRSPTLYHEPRIRTRSSSLTWDRHQENERQVPRMVSVANRVSTSSSAEVPLDVLSRDSPLDELSQQLGRMASSTHHSRSVERPWEHTPGRNRIALLSGNLFQLNSQSDMTNIVPEDLSYRPLSPAFRDVVKPDERRDSIMDPGTLYELSLALPSPHIQQSSPVSASSRSPPLTPSQAWLDRASSSSMLDSTPLVAPHLVVYDDSLPSAQQPQTPADLARSTARPHRPSPSVARRIDDVRRIDQQLASNLPRDRQTSPLQNTSSSSPPRPIMSLQSARRTLLPEHRSSPLQHSSTPVQPQQRVSPRQQSATPLLRRTHRYSRSGNSENDVESALETVEEDRRMWTIRREHGGLEVTPPAEGRYERYFS</sequence>
<feature type="compositionally biased region" description="Basic and acidic residues" evidence="1">
    <location>
        <begin position="160"/>
        <end position="171"/>
    </location>
</feature>
<evidence type="ECO:0000256" key="1">
    <source>
        <dbReference type="SAM" id="MobiDB-lite"/>
    </source>
</evidence>
<dbReference type="eggNOG" id="ENOG502RGHT">
    <property type="taxonomic scope" value="Eukaryota"/>
</dbReference>
<accession>M3CJR1</accession>
<feature type="region of interest" description="Disordered" evidence="1">
    <location>
        <begin position="384"/>
        <end position="449"/>
    </location>
</feature>
<reference evidence="2 3" key="1">
    <citation type="journal article" date="2012" name="PLoS Pathog.">
        <title>Diverse lifestyles and strategies of plant pathogenesis encoded in the genomes of eighteen Dothideomycetes fungi.</title>
        <authorList>
            <person name="Ohm R.A."/>
            <person name="Feau N."/>
            <person name="Henrissat B."/>
            <person name="Schoch C.L."/>
            <person name="Horwitz B.A."/>
            <person name="Barry K.W."/>
            <person name="Condon B.J."/>
            <person name="Copeland A.C."/>
            <person name="Dhillon B."/>
            <person name="Glaser F."/>
            <person name="Hesse C.N."/>
            <person name="Kosti I."/>
            <person name="LaButti K."/>
            <person name="Lindquist E.A."/>
            <person name="Lucas S."/>
            <person name="Salamov A.A."/>
            <person name="Bradshaw R.E."/>
            <person name="Ciuffetti L."/>
            <person name="Hamelin R.C."/>
            <person name="Kema G.H.J."/>
            <person name="Lawrence C."/>
            <person name="Scott J.A."/>
            <person name="Spatafora J.W."/>
            <person name="Turgeon B.G."/>
            <person name="de Wit P.J.G.M."/>
            <person name="Zhong S."/>
            <person name="Goodwin S.B."/>
            <person name="Grigoriev I.V."/>
        </authorList>
    </citation>
    <scope>NUCLEOTIDE SEQUENCE [LARGE SCALE GENOMIC DNA]</scope>
    <source>
        <strain evidence="2 3">SO2202</strain>
    </source>
</reference>
<protein>
    <submittedName>
        <fullName evidence="2">Uncharacterized protein</fullName>
    </submittedName>
</protein>
<feature type="compositionally biased region" description="Low complexity" evidence="1">
    <location>
        <begin position="339"/>
        <end position="349"/>
    </location>
</feature>
<feature type="compositionally biased region" description="Polar residues" evidence="1">
    <location>
        <begin position="434"/>
        <end position="444"/>
    </location>
</feature>
<evidence type="ECO:0000313" key="2">
    <source>
        <dbReference type="EMBL" id="EMF14058.1"/>
    </source>
</evidence>
<proteinExistence type="predicted"/>
<evidence type="ECO:0000313" key="3">
    <source>
        <dbReference type="Proteomes" id="UP000016931"/>
    </source>
</evidence>
<dbReference type="HOGENOM" id="CLU_498906_0_0_1"/>
<dbReference type="Proteomes" id="UP000016931">
    <property type="component" value="Unassembled WGS sequence"/>
</dbReference>